<dbReference type="InterPro" id="IPR001638">
    <property type="entry name" value="Solute-binding_3/MltF_N"/>
</dbReference>
<dbReference type="AlphaFoldDB" id="A0A1T1HGL4"/>
<dbReference type="Gene3D" id="1.10.530.10">
    <property type="match status" value="1"/>
</dbReference>
<dbReference type="PANTHER" id="PTHR35936">
    <property type="entry name" value="MEMBRANE-BOUND LYTIC MUREIN TRANSGLYCOSYLASE F"/>
    <property type="match status" value="1"/>
</dbReference>
<dbReference type="RefSeq" id="WP_139363616.1">
    <property type="nucleotide sequence ID" value="NZ_FXTS01000004.1"/>
</dbReference>
<keyword evidence="3 7" id="KW-0472">Membrane</keyword>
<keyword evidence="6 7" id="KW-0961">Cell wall biogenesis/degradation</keyword>
<name>A0A1T1HGL4_OCELI</name>
<dbReference type="InterPro" id="IPR023703">
    <property type="entry name" value="MltF"/>
</dbReference>
<protein>
    <recommendedName>
        <fullName evidence="7">Membrane-bound lytic murein transglycosylase F</fullName>
        <ecNumber evidence="7">4.2.2.n1</ecNumber>
    </recommendedName>
    <alternativeName>
        <fullName evidence="7">Murein lyase F</fullName>
    </alternativeName>
</protein>
<keyword evidence="2 7" id="KW-0732">Signal</keyword>
<evidence type="ECO:0000313" key="9">
    <source>
        <dbReference type="EMBL" id="OOV88978.1"/>
    </source>
</evidence>
<dbReference type="Proteomes" id="UP000190064">
    <property type="component" value="Unassembled WGS sequence"/>
</dbReference>
<dbReference type="Pfam" id="PF01464">
    <property type="entry name" value="SLT"/>
    <property type="match status" value="1"/>
</dbReference>
<keyword evidence="10" id="KW-1185">Reference proteome</keyword>
<dbReference type="HAMAP" id="MF_02016">
    <property type="entry name" value="MltF"/>
    <property type="match status" value="1"/>
</dbReference>
<evidence type="ECO:0000313" key="10">
    <source>
        <dbReference type="Proteomes" id="UP000190064"/>
    </source>
</evidence>
<comment type="caution">
    <text evidence="9">The sequence shown here is derived from an EMBL/GenBank/DDBJ whole genome shotgun (WGS) entry which is preliminary data.</text>
</comment>
<dbReference type="NCBIfam" id="NF008112">
    <property type="entry name" value="PRK10859.1"/>
    <property type="match status" value="1"/>
</dbReference>
<dbReference type="CDD" id="cd01009">
    <property type="entry name" value="PBP2_YfhD_N"/>
    <property type="match status" value="1"/>
</dbReference>
<keyword evidence="4 7" id="KW-0998">Cell outer membrane</keyword>
<comment type="similarity">
    <text evidence="7">In the C-terminal section; belongs to the transglycosylase Slt family.</text>
</comment>
<comment type="similarity">
    <text evidence="1">Belongs to the bacterial solute-binding protein 3 family.</text>
</comment>
<dbReference type="SUPFAM" id="SSF53850">
    <property type="entry name" value="Periplasmic binding protein-like II"/>
    <property type="match status" value="1"/>
</dbReference>
<organism evidence="9 10">
    <name type="scientific">Oceanospirillum linum</name>
    <dbReference type="NCBI Taxonomy" id="966"/>
    <lineage>
        <taxon>Bacteria</taxon>
        <taxon>Pseudomonadati</taxon>
        <taxon>Pseudomonadota</taxon>
        <taxon>Gammaproteobacteria</taxon>
        <taxon>Oceanospirillales</taxon>
        <taxon>Oceanospirillaceae</taxon>
        <taxon>Oceanospirillum</taxon>
    </lineage>
</organism>
<evidence type="ECO:0000256" key="1">
    <source>
        <dbReference type="ARBA" id="ARBA00010333"/>
    </source>
</evidence>
<dbReference type="GO" id="GO:0071555">
    <property type="term" value="P:cell wall organization"/>
    <property type="evidence" value="ECO:0007669"/>
    <property type="project" value="UniProtKB-KW"/>
</dbReference>
<comment type="function">
    <text evidence="7">Murein-degrading enzyme that degrades murein glycan strands and insoluble, high-molecular weight murein sacculi, with the concomitant formation of a 1,6-anhydromuramoyl product. Lytic transglycosylases (LTs) play an integral role in the metabolism of the peptidoglycan (PG) sacculus. Their lytic action creates space within the PG sacculus to allow for its expansion as well as for the insertion of various structures such as secretion systems and flagella.</text>
</comment>
<dbReference type="InterPro" id="IPR023346">
    <property type="entry name" value="Lysozyme-like_dom_sf"/>
</dbReference>
<comment type="catalytic activity">
    <reaction evidence="7">
        <text>Exolytic cleavage of the (1-&gt;4)-beta-glycosidic linkage between N-acetylmuramic acid (MurNAc) and N-acetylglucosamine (GlcNAc) residues in peptidoglycan, from either the reducing or the non-reducing ends of the peptidoglycan chains, with concomitant formation of a 1,6-anhydrobond in the MurNAc residue.</text>
        <dbReference type="EC" id="4.2.2.n1"/>
    </reaction>
</comment>
<dbReference type="Gene3D" id="3.40.190.10">
    <property type="entry name" value="Periplasmic binding protein-like II"/>
    <property type="match status" value="2"/>
</dbReference>
<sequence>MAAATLLAAVSLSGCNQPTVLEEVKQNGTLKILTRNTPTTYYEGSDGPTGFEYELASLFADHLGVKLEIDSNHDIKGIYQSLEEGDAHLAAAGLEVNLDRIGDFYYSQGYMDVQPVVIYNRKQSRPKTVEDLVGKQTAVIAGTNNAFLLRNLQQKQPKLSWKETSDLEATDLIRMVHEQELDFAVINSNELGINKAYYSRVKEAFVLNETHKLAWAMPKRRDNTLYNAARDFFSQIESDGTLSQIRDRYYGHKEELNYVGVQLFLRHIRGRLPKYEKHFKKAAEKYNLDWRLLAATGYQESHWLPRAKSPTGVRGLMMLTLNTASDMGVTNRLDAKQSIYGGARYLSKLIRRMPEQILEPDRTWMALASYNVGYDHLEDARKITEHMKKDPNKWIDVREHLPLLQKRNWYRFTKHGFARGEEPVHYVQNIRQYYDILTWYDSRLQQVAQNQATEESVQKAVNFSIVPPVL</sequence>
<evidence type="ECO:0000259" key="8">
    <source>
        <dbReference type="SMART" id="SM00062"/>
    </source>
</evidence>
<accession>A0A1T1HGL4</accession>
<dbReference type="GO" id="GO:0008933">
    <property type="term" value="F:peptidoglycan lytic transglycosylase activity"/>
    <property type="evidence" value="ECO:0007669"/>
    <property type="project" value="UniProtKB-UniRule"/>
</dbReference>
<dbReference type="EMBL" id="MTSD02000001">
    <property type="protein sequence ID" value="OOV88978.1"/>
    <property type="molecule type" value="Genomic_DNA"/>
</dbReference>
<dbReference type="SUPFAM" id="SSF53955">
    <property type="entry name" value="Lysozyme-like"/>
    <property type="match status" value="1"/>
</dbReference>
<evidence type="ECO:0000256" key="2">
    <source>
        <dbReference type="ARBA" id="ARBA00022729"/>
    </source>
</evidence>
<feature type="active site" evidence="7">
    <location>
        <position position="300"/>
    </location>
</feature>
<evidence type="ECO:0000256" key="5">
    <source>
        <dbReference type="ARBA" id="ARBA00023239"/>
    </source>
</evidence>
<reference evidence="9" key="1">
    <citation type="submission" date="2017-02" db="EMBL/GenBank/DDBJ databases">
        <title>Draft Genome Sequence of the Salt Water Bacterium Oceanospirillum linum ATCC 11336.</title>
        <authorList>
            <person name="Trachtenberg A.M."/>
            <person name="Carney J.G."/>
            <person name="Linnane J.D."/>
            <person name="Rheaume B.A."/>
            <person name="Pitts N.L."/>
            <person name="Mykles D.L."/>
            <person name="Maclea K.S."/>
        </authorList>
    </citation>
    <scope>NUCLEOTIDE SEQUENCE [LARGE SCALE GENOMIC DNA]</scope>
    <source>
        <strain evidence="9">ATCC 11336</strain>
    </source>
</reference>
<feature type="region of interest" description="LT domain" evidence="7">
    <location>
        <begin position="254"/>
        <end position="470"/>
    </location>
</feature>
<proteinExistence type="inferred from homology"/>
<comment type="similarity">
    <text evidence="7">In the N-terminal section; belongs to the bacterial solute-binding protein 3 family.</text>
</comment>
<feature type="domain" description="Solute-binding protein family 3/N-terminal" evidence="8">
    <location>
        <begin position="29"/>
        <end position="253"/>
    </location>
</feature>
<dbReference type="InterPro" id="IPR008258">
    <property type="entry name" value="Transglycosylase_SLT_dom_1"/>
</dbReference>
<dbReference type="SMART" id="SM00062">
    <property type="entry name" value="PBPb"/>
    <property type="match status" value="1"/>
</dbReference>
<evidence type="ECO:0000256" key="4">
    <source>
        <dbReference type="ARBA" id="ARBA00023237"/>
    </source>
</evidence>
<evidence type="ECO:0000256" key="6">
    <source>
        <dbReference type="ARBA" id="ARBA00023316"/>
    </source>
</evidence>
<dbReference type="CDD" id="cd13403">
    <property type="entry name" value="MLTF-like"/>
    <property type="match status" value="1"/>
</dbReference>
<dbReference type="EC" id="4.2.2.n1" evidence="7"/>
<gene>
    <name evidence="7" type="primary">mltF</name>
    <name evidence="9" type="ORF">BTA35_0204870</name>
</gene>
<dbReference type="GO" id="GO:0016998">
    <property type="term" value="P:cell wall macromolecule catabolic process"/>
    <property type="evidence" value="ECO:0007669"/>
    <property type="project" value="UniProtKB-UniRule"/>
</dbReference>
<evidence type="ECO:0000256" key="7">
    <source>
        <dbReference type="HAMAP-Rule" id="MF_02016"/>
    </source>
</evidence>
<comment type="subcellular location">
    <subcellularLocation>
        <location evidence="7">Cell outer membrane</location>
        <topology evidence="7">Peripheral membrane protein</topology>
    </subcellularLocation>
    <text evidence="7">Attached to the inner leaflet of the outer membrane.</text>
</comment>
<dbReference type="STRING" id="966.BTA35_0204870"/>
<comment type="domain">
    <text evidence="7">The N-terminal domain does not have lytic activity and probably modulates enzymatic activity. The C-terminal domain is the catalytic active domain.</text>
</comment>
<comment type="caution">
    <text evidence="7">Lacks conserved residue(s) required for the propagation of feature annotation.</text>
</comment>
<evidence type="ECO:0000256" key="3">
    <source>
        <dbReference type="ARBA" id="ARBA00023136"/>
    </source>
</evidence>
<dbReference type="GO" id="GO:0009279">
    <property type="term" value="C:cell outer membrane"/>
    <property type="evidence" value="ECO:0007669"/>
    <property type="project" value="UniProtKB-SubCell"/>
</dbReference>
<dbReference type="PANTHER" id="PTHR35936:SF32">
    <property type="entry name" value="MEMBRANE-BOUND LYTIC MUREIN TRANSGLYCOSYLASE F"/>
    <property type="match status" value="1"/>
</dbReference>
<keyword evidence="5 7" id="KW-0456">Lyase</keyword>
<dbReference type="Pfam" id="PF00497">
    <property type="entry name" value="SBP_bac_3"/>
    <property type="match status" value="1"/>
</dbReference>